<evidence type="ECO:0000313" key="3">
    <source>
        <dbReference type="Proteomes" id="UP001165366"/>
    </source>
</evidence>
<keyword evidence="3" id="KW-1185">Reference proteome</keyword>
<dbReference type="SMART" id="SM01235">
    <property type="entry name" value="Haem_bd"/>
    <property type="match status" value="1"/>
</dbReference>
<gene>
    <name evidence="2" type="ORF">L6773_00790</name>
</gene>
<accession>A0ABS9K8A1</accession>
<reference evidence="2" key="1">
    <citation type="submission" date="2022-01" db="EMBL/GenBank/DDBJ databases">
        <authorList>
            <person name="Wang Y."/>
        </authorList>
    </citation>
    <scope>NUCLEOTIDE SEQUENCE</scope>
    <source>
        <strain evidence="2">WB101</strain>
    </source>
</reference>
<reference evidence="2" key="2">
    <citation type="submission" date="2024-05" db="EMBL/GenBank/DDBJ databases">
        <title>Rhodohalobacter halophilus gen. nov., sp. nov., a moderately halophilic member of the family Balneolaceae.</title>
        <authorList>
            <person name="Xia J."/>
        </authorList>
    </citation>
    <scope>NUCLEOTIDE SEQUENCE</scope>
    <source>
        <strain evidence="2">WB101</strain>
    </source>
</reference>
<protein>
    <submittedName>
        <fullName evidence="2">Heme-binding domain-containing protein</fullName>
    </submittedName>
</protein>
<dbReference type="SUPFAM" id="SSF46626">
    <property type="entry name" value="Cytochrome c"/>
    <property type="match status" value="1"/>
</dbReference>
<dbReference type="InterPro" id="IPR036909">
    <property type="entry name" value="Cyt_c-like_dom_sf"/>
</dbReference>
<evidence type="ECO:0000259" key="1">
    <source>
        <dbReference type="SMART" id="SM01235"/>
    </source>
</evidence>
<dbReference type="RefSeq" id="WP_237851929.1">
    <property type="nucleotide sequence ID" value="NZ_JAKLWS010000001.1"/>
</dbReference>
<dbReference type="EMBL" id="JAKLWS010000001">
    <property type="protein sequence ID" value="MCG2587082.1"/>
    <property type="molecule type" value="Genomic_DNA"/>
</dbReference>
<evidence type="ECO:0000313" key="2">
    <source>
        <dbReference type="EMBL" id="MCG2587082.1"/>
    </source>
</evidence>
<sequence length="152" mass="17914">MKSILFKILMVVLAVFIVLQFFGVDKTVPETEPSADFLNIHQPPENVESIFRSACYDCHSYETTYPWYSNIQPVAWWLQDHIDEGREEMNLSTWQNYTAEDADHYLEEMIEVVDEEEMPLPSYTWTHSEARLTDQQRDALTDWASELRTSKQ</sequence>
<dbReference type="InterPro" id="IPR025992">
    <property type="entry name" value="Haem-bd"/>
</dbReference>
<proteinExistence type="predicted"/>
<name>A0ABS9K8A1_9BACT</name>
<organism evidence="2 3">
    <name type="scientific">Rhodohalobacter sulfatireducens</name>
    <dbReference type="NCBI Taxonomy" id="2911366"/>
    <lineage>
        <taxon>Bacteria</taxon>
        <taxon>Pseudomonadati</taxon>
        <taxon>Balneolota</taxon>
        <taxon>Balneolia</taxon>
        <taxon>Balneolales</taxon>
        <taxon>Balneolaceae</taxon>
        <taxon>Rhodohalobacter</taxon>
    </lineage>
</organism>
<dbReference type="Proteomes" id="UP001165366">
    <property type="component" value="Unassembled WGS sequence"/>
</dbReference>
<feature type="domain" description="Haem-binding" evidence="1">
    <location>
        <begin position="13"/>
        <end position="148"/>
    </location>
</feature>
<comment type="caution">
    <text evidence="2">The sequence shown here is derived from an EMBL/GenBank/DDBJ whole genome shotgun (WGS) entry which is preliminary data.</text>
</comment>
<dbReference type="Pfam" id="PF14376">
    <property type="entry name" value="Haem_bd"/>
    <property type="match status" value="1"/>
</dbReference>